<protein>
    <recommendedName>
        <fullName evidence="1">VOC domain-containing protein</fullName>
    </recommendedName>
</protein>
<feature type="domain" description="VOC" evidence="1">
    <location>
        <begin position="2"/>
        <end position="119"/>
    </location>
</feature>
<dbReference type="InterPro" id="IPR004360">
    <property type="entry name" value="Glyas_Fos-R_dOase_dom"/>
</dbReference>
<dbReference type="Proteomes" id="UP000002943">
    <property type="component" value="Unassembled WGS sequence"/>
</dbReference>
<organism evidence="2 3">
    <name type="scientific">Vibrio caribbeanicus ATCC BAA-2122</name>
    <dbReference type="NCBI Taxonomy" id="796620"/>
    <lineage>
        <taxon>Bacteria</taxon>
        <taxon>Pseudomonadati</taxon>
        <taxon>Pseudomonadota</taxon>
        <taxon>Gammaproteobacteria</taxon>
        <taxon>Vibrionales</taxon>
        <taxon>Vibrionaceae</taxon>
        <taxon>Vibrio</taxon>
    </lineage>
</organism>
<dbReference type="Pfam" id="PF00903">
    <property type="entry name" value="Glyoxalase"/>
    <property type="match status" value="1"/>
</dbReference>
<name>E3BMX1_9VIBR</name>
<dbReference type="eggNOG" id="COG0346">
    <property type="taxonomic scope" value="Bacteria"/>
</dbReference>
<gene>
    <name evidence="2" type="ORF">VIBC2010_10926</name>
</gene>
<proteinExistence type="predicted"/>
<evidence type="ECO:0000313" key="3">
    <source>
        <dbReference type="Proteomes" id="UP000002943"/>
    </source>
</evidence>
<dbReference type="InterPro" id="IPR029068">
    <property type="entry name" value="Glyas_Bleomycin-R_OHBP_Dase"/>
</dbReference>
<evidence type="ECO:0000259" key="1">
    <source>
        <dbReference type="PROSITE" id="PS51819"/>
    </source>
</evidence>
<dbReference type="PROSITE" id="PS51819">
    <property type="entry name" value="VOC"/>
    <property type="match status" value="1"/>
</dbReference>
<dbReference type="InterPro" id="IPR037523">
    <property type="entry name" value="VOC_core"/>
</dbReference>
<dbReference type="Gene3D" id="3.10.180.10">
    <property type="entry name" value="2,3-Dihydroxybiphenyl 1,2-Dioxygenase, domain 1"/>
    <property type="match status" value="1"/>
</dbReference>
<comment type="caution">
    <text evidence="2">The sequence shown here is derived from an EMBL/GenBank/DDBJ whole genome shotgun (WGS) entry which is preliminary data.</text>
</comment>
<dbReference type="EMBL" id="AEIU01000091">
    <property type="protein sequence ID" value="EFP95597.1"/>
    <property type="molecule type" value="Genomic_DNA"/>
</dbReference>
<dbReference type="AlphaFoldDB" id="E3BMX1"/>
<dbReference type="STRING" id="796620.VIBC2010_10926"/>
<accession>E3BMX1</accession>
<dbReference type="SUPFAM" id="SSF54593">
    <property type="entry name" value="Glyoxalase/Bleomycin resistance protein/Dihydroxybiphenyl dioxygenase"/>
    <property type="match status" value="1"/>
</dbReference>
<reference evidence="2 3" key="1">
    <citation type="journal article" date="2012" name="Int. J. Syst. Evol. Microbiol.">
        <title>Vibrio caribbeanicus sp. nov., isolated from the marine sponge Scleritoderma cyanea.</title>
        <authorList>
            <person name="Hoffmann M."/>
            <person name="Monday S.R."/>
            <person name="Allard M.W."/>
            <person name="Strain E.A."/>
            <person name="Whittaker P."/>
            <person name="Naum M."/>
            <person name="McCarthy P.J."/>
            <person name="Lopez J.V."/>
            <person name="Fischer M."/>
            <person name="Brown E.W."/>
        </authorList>
    </citation>
    <scope>NUCLEOTIDE SEQUENCE [LARGE SCALE GENOMIC DNA]</scope>
    <source>
        <strain evidence="2 3">ATCC BAA-2122</strain>
    </source>
</reference>
<sequence length="121" mass="13713">MNLDSIVLYVDNINKNIDFYTRLFDCDPVLLSPTFAQLNCVDNIQISLKLASQLNPKSSVKGGGTELSLHMPDKVSFDSLFNTWKQLGVQFEQECQTAVYGHNFVAKDPDEHRIRVFTQSV</sequence>
<evidence type="ECO:0000313" key="2">
    <source>
        <dbReference type="EMBL" id="EFP95597.1"/>
    </source>
</evidence>
<keyword evidence="3" id="KW-1185">Reference proteome</keyword>